<dbReference type="SUPFAM" id="SSF63380">
    <property type="entry name" value="Riboflavin synthase domain-like"/>
    <property type="match status" value="1"/>
</dbReference>
<keyword evidence="23" id="KW-1185">Reference proteome</keyword>
<dbReference type="InterPro" id="IPR017938">
    <property type="entry name" value="Riboflavin_synthase-like_b-brl"/>
</dbReference>
<dbReference type="InterPro" id="IPR017927">
    <property type="entry name" value="FAD-bd_FR_type"/>
</dbReference>
<dbReference type="SUPFAM" id="SSF52343">
    <property type="entry name" value="Ferredoxin reductase-like, C-terminal NADP-linked domain"/>
    <property type="match status" value="1"/>
</dbReference>
<evidence type="ECO:0000256" key="20">
    <source>
        <dbReference type="SAM" id="Phobius"/>
    </source>
</evidence>
<dbReference type="InterPro" id="IPR001834">
    <property type="entry name" value="CBR-like"/>
</dbReference>
<evidence type="ECO:0000256" key="12">
    <source>
        <dbReference type="ARBA" id="ARBA00023128"/>
    </source>
</evidence>
<dbReference type="FunFam" id="2.40.30.10:FF:000032">
    <property type="entry name" value="NADH-cytochrome b5 reductase"/>
    <property type="match status" value="1"/>
</dbReference>
<accession>W6MIM1</accession>
<keyword evidence="11 19" id="KW-0520">NAD</keyword>
<dbReference type="EMBL" id="HG793127">
    <property type="protein sequence ID" value="CDK26329.1"/>
    <property type="molecule type" value="Genomic_DNA"/>
</dbReference>
<evidence type="ECO:0000256" key="15">
    <source>
        <dbReference type="ARBA" id="ARBA00038836"/>
    </source>
</evidence>
<dbReference type="AlphaFoldDB" id="W6MIM1"/>
<dbReference type="GO" id="GO:0005783">
    <property type="term" value="C:endoplasmic reticulum"/>
    <property type="evidence" value="ECO:0007669"/>
    <property type="project" value="TreeGrafter"/>
</dbReference>
<keyword evidence="8 18" id="KW-0274">FAD</keyword>
<reference evidence="22" key="1">
    <citation type="submission" date="2013-12" db="EMBL/GenBank/DDBJ databases">
        <authorList>
            <person name="Genoscope - CEA"/>
        </authorList>
    </citation>
    <scope>NUCLEOTIDE SEQUENCE</scope>
    <source>
        <strain evidence="22">CBS 1993</strain>
    </source>
</reference>
<reference evidence="22" key="2">
    <citation type="submission" date="2014-02" db="EMBL/GenBank/DDBJ databases">
        <title>Complete DNA sequence of /Kuraishia capsulata/ illustrates novel genomic features among budding yeasts (/Saccharomycotina/).</title>
        <authorList>
            <person name="Morales L."/>
            <person name="Noel B."/>
            <person name="Porcel B."/>
            <person name="Marcet-Houben M."/>
            <person name="Hullo M-F."/>
            <person name="Sacerdot C."/>
            <person name="Tekaia F."/>
            <person name="Leh-Louis V."/>
            <person name="Despons L."/>
            <person name="Khanna V."/>
            <person name="Aury J-M."/>
            <person name="Barbe V."/>
            <person name="Couloux A."/>
            <person name="Labadie K."/>
            <person name="Pelletier E."/>
            <person name="Souciet J-L."/>
            <person name="Boekhout T."/>
            <person name="Gabaldon T."/>
            <person name="Wincker P."/>
            <person name="Dujon B."/>
        </authorList>
    </citation>
    <scope>NUCLEOTIDE SEQUENCE</scope>
    <source>
        <strain evidence="22">CBS 1993</strain>
    </source>
</reference>
<keyword evidence="5 18" id="KW-0285">Flavoprotein</keyword>
<evidence type="ECO:0000256" key="19">
    <source>
        <dbReference type="RuleBase" id="RU361226"/>
    </source>
</evidence>
<dbReference type="Gene3D" id="3.40.50.80">
    <property type="entry name" value="Nucleotide-binding domain of ferredoxin-NADP reductase (FNR) module"/>
    <property type="match status" value="1"/>
</dbReference>
<dbReference type="GO" id="GO:0005741">
    <property type="term" value="C:mitochondrial outer membrane"/>
    <property type="evidence" value="ECO:0007669"/>
    <property type="project" value="UniProtKB-SubCell"/>
</dbReference>
<evidence type="ECO:0000256" key="16">
    <source>
        <dbReference type="ARBA" id="ARBA00047682"/>
    </source>
</evidence>
<evidence type="ECO:0000313" key="22">
    <source>
        <dbReference type="EMBL" id="CDK26329.1"/>
    </source>
</evidence>
<evidence type="ECO:0000256" key="6">
    <source>
        <dbReference type="ARBA" id="ARBA00022692"/>
    </source>
</evidence>
<evidence type="ECO:0000259" key="21">
    <source>
        <dbReference type="PROSITE" id="PS51384"/>
    </source>
</evidence>
<evidence type="ECO:0000256" key="5">
    <source>
        <dbReference type="ARBA" id="ARBA00022630"/>
    </source>
</evidence>
<dbReference type="GeneID" id="34519723"/>
<comment type="pathway">
    <text evidence="3">Protein modification; peptidyl-diphthamide biosynthesis.</text>
</comment>
<feature type="binding site" evidence="18">
    <location>
        <position position="121"/>
    </location>
    <ligand>
        <name>FAD</name>
        <dbReference type="ChEBI" id="CHEBI:57692"/>
    </ligand>
</feature>
<dbReference type="EC" id="1.6.2.2" evidence="19"/>
<feature type="binding site" evidence="18">
    <location>
        <position position="96"/>
    </location>
    <ligand>
        <name>FAD</name>
        <dbReference type="ChEBI" id="CHEBI:57692"/>
    </ligand>
</feature>
<name>W6MIM1_9ASCO</name>
<comment type="cofactor">
    <cofactor evidence="1 18 19">
        <name>FAD</name>
        <dbReference type="ChEBI" id="CHEBI:57692"/>
    </cofactor>
</comment>
<evidence type="ECO:0000256" key="1">
    <source>
        <dbReference type="ARBA" id="ARBA00001974"/>
    </source>
</evidence>
<dbReference type="Pfam" id="PF00175">
    <property type="entry name" value="NAD_binding_1"/>
    <property type="match status" value="1"/>
</dbReference>
<dbReference type="PROSITE" id="PS51384">
    <property type="entry name" value="FAD_FR"/>
    <property type="match status" value="1"/>
</dbReference>
<evidence type="ECO:0000256" key="18">
    <source>
        <dbReference type="PIRSR" id="PIRSR601834-1"/>
    </source>
</evidence>
<feature type="binding site" evidence="18">
    <location>
        <position position="162"/>
    </location>
    <ligand>
        <name>FAD</name>
        <dbReference type="ChEBI" id="CHEBI:57692"/>
    </ligand>
</feature>
<comment type="catalytic activity">
    <reaction evidence="16 19">
        <text>2 Fe(III)-[cytochrome b5] + NADH = 2 Fe(II)-[cytochrome b5] + NAD(+) + H(+)</text>
        <dbReference type="Rhea" id="RHEA:46680"/>
        <dbReference type="Rhea" id="RHEA-COMP:10438"/>
        <dbReference type="Rhea" id="RHEA-COMP:10439"/>
        <dbReference type="ChEBI" id="CHEBI:15378"/>
        <dbReference type="ChEBI" id="CHEBI:29033"/>
        <dbReference type="ChEBI" id="CHEBI:29034"/>
        <dbReference type="ChEBI" id="CHEBI:57540"/>
        <dbReference type="ChEBI" id="CHEBI:57945"/>
        <dbReference type="EC" id="1.6.2.2"/>
    </reaction>
</comment>
<keyword evidence="10 19" id="KW-0560">Oxidoreductase</keyword>
<dbReference type="InterPro" id="IPR039261">
    <property type="entry name" value="FNR_nucleotide-bd"/>
</dbReference>
<feature type="binding site" evidence="18">
    <location>
        <position position="111"/>
    </location>
    <ligand>
        <name>FAD</name>
        <dbReference type="ChEBI" id="CHEBI:57692"/>
    </ligand>
</feature>
<keyword evidence="9 20" id="KW-1133">Transmembrane helix</keyword>
<keyword evidence="13 20" id="KW-0472">Membrane</keyword>
<dbReference type="PRINTS" id="PR00371">
    <property type="entry name" value="FPNCR"/>
</dbReference>
<feature type="binding site" evidence="18">
    <location>
        <position position="94"/>
    </location>
    <ligand>
        <name>FAD</name>
        <dbReference type="ChEBI" id="CHEBI:57692"/>
    </ligand>
</feature>
<evidence type="ECO:0000256" key="13">
    <source>
        <dbReference type="ARBA" id="ARBA00023136"/>
    </source>
</evidence>
<dbReference type="PANTHER" id="PTHR19370">
    <property type="entry name" value="NADH-CYTOCHROME B5 REDUCTASE"/>
    <property type="match status" value="1"/>
</dbReference>
<keyword evidence="7" id="KW-1000">Mitochondrion outer membrane</keyword>
<evidence type="ECO:0000256" key="17">
    <source>
        <dbReference type="ARBA" id="ARBA00049138"/>
    </source>
</evidence>
<dbReference type="OrthoDB" id="432685at2759"/>
<keyword evidence="12" id="KW-0496">Mitochondrion</keyword>
<evidence type="ECO:0000313" key="23">
    <source>
        <dbReference type="Proteomes" id="UP000019384"/>
    </source>
</evidence>
<dbReference type="InterPro" id="IPR001709">
    <property type="entry name" value="Flavoprot_Pyr_Nucl_cyt_Rdtase"/>
</dbReference>
<evidence type="ECO:0000256" key="8">
    <source>
        <dbReference type="ARBA" id="ARBA00022827"/>
    </source>
</evidence>
<dbReference type="InterPro" id="IPR008333">
    <property type="entry name" value="Cbr1-like_FAD-bd_dom"/>
</dbReference>
<comment type="subcellular location">
    <subcellularLocation>
        <location evidence="2">Mitochondrion outer membrane</location>
        <topology evidence="2">Single-pass membrane protein</topology>
    </subcellularLocation>
</comment>
<dbReference type="CDD" id="cd06183">
    <property type="entry name" value="cyt_b5_reduct_like"/>
    <property type="match status" value="1"/>
</dbReference>
<organism evidence="22 23">
    <name type="scientific">Kuraishia capsulata CBS 1993</name>
    <dbReference type="NCBI Taxonomy" id="1382522"/>
    <lineage>
        <taxon>Eukaryota</taxon>
        <taxon>Fungi</taxon>
        <taxon>Dikarya</taxon>
        <taxon>Ascomycota</taxon>
        <taxon>Saccharomycotina</taxon>
        <taxon>Pichiomycetes</taxon>
        <taxon>Pichiales</taxon>
        <taxon>Pichiaceae</taxon>
        <taxon>Kuraishia</taxon>
    </lineage>
</organism>
<dbReference type="STRING" id="1382522.W6MIM1"/>
<comment type="catalytic activity">
    <reaction evidence="17">
        <text>2 Fe(3+)-[Dph3] + NADH = 2 Fe(2+)-[Dph3] + NAD(+) + H(+)</text>
        <dbReference type="Rhea" id="RHEA:71231"/>
        <dbReference type="Rhea" id="RHEA-COMP:18002"/>
        <dbReference type="Rhea" id="RHEA-COMP:18003"/>
        <dbReference type="ChEBI" id="CHEBI:15378"/>
        <dbReference type="ChEBI" id="CHEBI:29033"/>
        <dbReference type="ChEBI" id="CHEBI:29034"/>
        <dbReference type="ChEBI" id="CHEBI:57540"/>
        <dbReference type="ChEBI" id="CHEBI:57945"/>
        <dbReference type="ChEBI" id="CHEBI:83228"/>
    </reaction>
    <physiologicalReaction direction="left-to-right" evidence="17">
        <dbReference type="Rhea" id="RHEA:71232"/>
    </physiologicalReaction>
</comment>
<feature type="transmembrane region" description="Helical" evidence="20">
    <location>
        <begin position="12"/>
        <end position="30"/>
    </location>
</feature>
<gene>
    <name evidence="22" type="ORF">KUCA_T00002300001</name>
</gene>
<evidence type="ECO:0000256" key="3">
    <source>
        <dbReference type="ARBA" id="ARBA00005156"/>
    </source>
</evidence>
<evidence type="ECO:0000256" key="11">
    <source>
        <dbReference type="ARBA" id="ARBA00023027"/>
    </source>
</evidence>
<feature type="domain" description="FAD-binding FR-type" evidence="21">
    <location>
        <begin position="42"/>
        <end position="145"/>
    </location>
</feature>
<dbReference type="GO" id="GO:0090524">
    <property type="term" value="F:cytochrome-b5 reductase activity, acting on NADH"/>
    <property type="evidence" value="ECO:0007669"/>
    <property type="project" value="UniProtKB-EC"/>
</dbReference>
<feature type="binding site" evidence="18">
    <location>
        <position position="120"/>
    </location>
    <ligand>
        <name>FAD</name>
        <dbReference type="ChEBI" id="CHEBI:57692"/>
    </ligand>
</feature>
<evidence type="ECO:0000256" key="7">
    <source>
        <dbReference type="ARBA" id="ARBA00022787"/>
    </source>
</evidence>
<dbReference type="FunFam" id="3.40.50.80:FF:000019">
    <property type="entry name" value="NADH-cytochrome b5 reductase"/>
    <property type="match status" value="1"/>
</dbReference>
<dbReference type="Gene3D" id="2.40.30.10">
    <property type="entry name" value="Translation factors"/>
    <property type="match status" value="1"/>
</dbReference>
<dbReference type="PANTHER" id="PTHR19370:SF184">
    <property type="entry name" value="NADH-CYTOCHROME B5 REDUCTASE-LIKE"/>
    <property type="match status" value="1"/>
</dbReference>
<evidence type="ECO:0000256" key="9">
    <source>
        <dbReference type="ARBA" id="ARBA00022989"/>
    </source>
</evidence>
<dbReference type="Pfam" id="PF00970">
    <property type="entry name" value="FAD_binding_6"/>
    <property type="match status" value="1"/>
</dbReference>
<dbReference type="GO" id="GO:0005886">
    <property type="term" value="C:plasma membrane"/>
    <property type="evidence" value="ECO:0007669"/>
    <property type="project" value="TreeGrafter"/>
</dbReference>
<keyword evidence="6 20" id="KW-0812">Transmembrane</keyword>
<sequence length="284" mass="31589">MSFELMSTNNFLILSLAAVVTVLAGSYVFLQPAKERKVLKKDEYQKFPLIEKILISHNTALFRFGLPKPTDVLGLPIGQHISISEVINGKEIVRSYTPTSTDEAKGHFDLLIKWYDLGNISKFINELKLGETINVRGPKGFFTYTPNMCREFGMVAGGTGITPMYQIISAIARNPEDNTKVQLIYGNQTEEDILLKDELDAISKQNPNIKIHYILDRPTASWTGGSGYVTPEMMSEHLPKASDDVQLLLCGPPRMTATVKSNAVDLGYKKAKPVSKLGDQIFVF</sequence>
<dbReference type="Proteomes" id="UP000019384">
    <property type="component" value="Unassembled WGS sequence"/>
</dbReference>
<dbReference type="HOGENOM" id="CLU_003827_9_0_1"/>
<comment type="function">
    <text evidence="14">NADH-dependent reductase for DPH3 and cytochrome b5. Required for the first step of diphthamide biosynthesis, a post-translational modification of histidine which occurs in elongation factor 2. DPH1 and DPH2 transfer a 3-amino-3-carboxypropyl (ACP) group from S-adenosyl-L-methionine (SAM) to a histidine residue, the reaction is assisted by a reduction system comprising DPH3 and a NADH-dependent reductase, predominantly CBR1. By reducing DPH3, also involved in the formation of the tRNA wobble base modification mcm5s 2U (5-methoxycarbonylmethyl-2-thiouridine), mediated by the elongator complex. The cytochrome b5/NADH cytochrome b5 reductase electron transfer system supports the catalytic activity of several sterol biosynthetic enzymes.</text>
</comment>
<evidence type="ECO:0000256" key="2">
    <source>
        <dbReference type="ARBA" id="ARBA00004572"/>
    </source>
</evidence>
<evidence type="ECO:0000256" key="10">
    <source>
        <dbReference type="ARBA" id="ARBA00023002"/>
    </source>
</evidence>
<evidence type="ECO:0000256" key="4">
    <source>
        <dbReference type="ARBA" id="ARBA00006105"/>
    </source>
</evidence>
<feature type="binding site" evidence="18">
    <location>
        <position position="113"/>
    </location>
    <ligand>
        <name>FAD</name>
        <dbReference type="ChEBI" id="CHEBI:57692"/>
    </ligand>
</feature>
<dbReference type="PRINTS" id="PR00406">
    <property type="entry name" value="CYTB5RDTASE"/>
</dbReference>
<proteinExistence type="inferred from homology"/>
<comment type="similarity">
    <text evidence="4 19">Belongs to the flavoprotein pyridine nucleotide cytochrome reductase family.</text>
</comment>
<dbReference type="InterPro" id="IPR001433">
    <property type="entry name" value="OxRdtase_FAD/NAD-bd"/>
</dbReference>
<dbReference type="RefSeq" id="XP_022458335.1">
    <property type="nucleotide sequence ID" value="XM_022602539.1"/>
</dbReference>
<comment type="subunit">
    <text evidence="15">Monomer. Component of the 2-(3-amino-3-carboxypropyl)histidine synthase complex composed of DPH1, DPH2, DPH3 and a NADH-dependent reductase, predominantly CBR1.</text>
</comment>
<evidence type="ECO:0000256" key="14">
    <source>
        <dbReference type="ARBA" id="ARBA00037104"/>
    </source>
</evidence>
<protein>
    <recommendedName>
        <fullName evidence="19">NADH-cytochrome b5 reductase</fullName>
        <ecNumber evidence="19">1.6.2.2</ecNumber>
    </recommendedName>
</protein>